<feature type="region of interest" description="Disordered" evidence="1">
    <location>
        <begin position="1"/>
        <end position="47"/>
    </location>
</feature>
<proteinExistence type="predicted"/>
<evidence type="ECO:0000313" key="3">
    <source>
        <dbReference type="Proteomes" id="UP001221898"/>
    </source>
</evidence>
<dbReference type="EMBL" id="JAINUG010000068">
    <property type="protein sequence ID" value="KAJ8401689.1"/>
    <property type="molecule type" value="Genomic_DNA"/>
</dbReference>
<dbReference type="Proteomes" id="UP001221898">
    <property type="component" value="Unassembled WGS sequence"/>
</dbReference>
<keyword evidence="3" id="KW-1185">Reference proteome</keyword>
<name>A0AAD7SFT5_9TELE</name>
<gene>
    <name evidence="2" type="ORF">AAFF_G00376600</name>
</gene>
<protein>
    <submittedName>
        <fullName evidence="2">Uncharacterized protein</fullName>
    </submittedName>
</protein>
<sequence length="132" mass="14791">MAATWTLSAARRHASIDSRRCPHTTPLRLPEPQSGGLRGANPPDEPHARQTIVLAPTAIRSHNKPIVARAPWRRKGKLIHADVRPGVEATRPRSWRTPRLRPLAMSYISSRPTWERRNLFLNPLPAALLAKA</sequence>
<evidence type="ECO:0000256" key="1">
    <source>
        <dbReference type="SAM" id="MobiDB-lite"/>
    </source>
</evidence>
<comment type="caution">
    <text evidence="2">The sequence shown here is derived from an EMBL/GenBank/DDBJ whole genome shotgun (WGS) entry which is preliminary data.</text>
</comment>
<reference evidence="2" key="1">
    <citation type="journal article" date="2023" name="Science">
        <title>Genome structures resolve the early diversification of teleost fishes.</title>
        <authorList>
            <person name="Parey E."/>
            <person name="Louis A."/>
            <person name="Montfort J."/>
            <person name="Bouchez O."/>
            <person name="Roques C."/>
            <person name="Iampietro C."/>
            <person name="Lluch J."/>
            <person name="Castinel A."/>
            <person name="Donnadieu C."/>
            <person name="Desvignes T."/>
            <person name="Floi Bucao C."/>
            <person name="Jouanno E."/>
            <person name="Wen M."/>
            <person name="Mejri S."/>
            <person name="Dirks R."/>
            <person name="Jansen H."/>
            <person name="Henkel C."/>
            <person name="Chen W.J."/>
            <person name="Zahm M."/>
            <person name="Cabau C."/>
            <person name="Klopp C."/>
            <person name="Thompson A.W."/>
            <person name="Robinson-Rechavi M."/>
            <person name="Braasch I."/>
            <person name="Lecointre G."/>
            <person name="Bobe J."/>
            <person name="Postlethwait J.H."/>
            <person name="Berthelot C."/>
            <person name="Roest Crollius H."/>
            <person name="Guiguen Y."/>
        </authorList>
    </citation>
    <scope>NUCLEOTIDE SEQUENCE</scope>
    <source>
        <strain evidence="2">NC1722</strain>
    </source>
</reference>
<evidence type="ECO:0000313" key="2">
    <source>
        <dbReference type="EMBL" id="KAJ8401689.1"/>
    </source>
</evidence>
<dbReference type="AlphaFoldDB" id="A0AAD7SFT5"/>
<accession>A0AAD7SFT5</accession>
<organism evidence="2 3">
    <name type="scientific">Aldrovandia affinis</name>
    <dbReference type="NCBI Taxonomy" id="143900"/>
    <lineage>
        <taxon>Eukaryota</taxon>
        <taxon>Metazoa</taxon>
        <taxon>Chordata</taxon>
        <taxon>Craniata</taxon>
        <taxon>Vertebrata</taxon>
        <taxon>Euteleostomi</taxon>
        <taxon>Actinopterygii</taxon>
        <taxon>Neopterygii</taxon>
        <taxon>Teleostei</taxon>
        <taxon>Notacanthiformes</taxon>
        <taxon>Halosauridae</taxon>
        <taxon>Aldrovandia</taxon>
    </lineage>
</organism>